<dbReference type="EMBL" id="AP014568">
    <property type="protein sequence ID" value="BAO80292.1"/>
    <property type="molecule type" value="Genomic_DNA"/>
</dbReference>
<evidence type="ECO:0000256" key="4">
    <source>
        <dbReference type="ARBA" id="ARBA00022475"/>
    </source>
</evidence>
<feature type="transmembrane region" description="Helical" evidence="10">
    <location>
        <begin position="276"/>
        <end position="297"/>
    </location>
</feature>
<organism evidence="11 12">
    <name type="scientific">Serpentinimonas raichei</name>
    <dbReference type="NCBI Taxonomy" id="1458425"/>
    <lineage>
        <taxon>Bacteria</taxon>
        <taxon>Pseudomonadati</taxon>
        <taxon>Pseudomonadota</taxon>
        <taxon>Betaproteobacteria</taxon>
        <taxon>Burkholderiales</taxon>
        <taxon>Comamonadaceae</taxon>
        <taxon>Serpentinimonas</taxon>
    </lineage>
</organism>
<dbReference type="KEGG" id="cbaa:SRAA_0438"/>
<dbReference type="Gene3D" id="1.20.1730.10">
    <property type="entry name" value="Sodium/glucose cotransporter"/>
    <property type="match status" value="1"/>
</dbReference>
<feature type="transmembrane region" description="Helical" evidence="10">
    <location>
        <begin position="412"/>
        <end position="432"/>
    </location>
</feature>
<evidence type="ECO:0000256" key="3">
    <source>
        <dbReference type="ARBA" id="ARBA00022448"/>
    </source>
</evidence>
<evidence type="ECO:0000256" key="7">
    <source>
        <dbReference type="ARBA" id="ARBA00022989"/>
    </source>
</evidence>
<proteinExistence type="inferred from homology"/>
<dbReference type="HOGENOM" id="CLU_018808_8_3_4"/>
<keyword evidence="6" id="KW-0769">Symport</keyword>
<feature type="transmembrane region" description="Helical" evidence="10">
    <location>
        <begin position="152"/>
        <end position="174"/>
    </location>
</feature>
<dbReference type="OrthoDB" id="9764416at2"/>
<dbReference type="PANTHER" id="PTHR48086:SF6">
    <property type="entry name" value="CATION_ACETATE SYMPORTER ACTP"/>
    <property type="match status" value="1"/>
</dbReference>
<name>A0A060NGZ2_9BURK</name>
<feature type="transmembrane region" description="Helical" evidence="10">
    <location>
        <begin position="438"/>
        <end position="462"/>
    </location>
</feature>
<keyword evidence="7 10" id="KW-1133">Transmembrane helix</keyword>
<dbReference type="Pfam" id="PF00474">
    <property type="entry name" value="SSF"/>
    <property type="match status" value="1"/>
</dbReference>
<evidence type="ECO:0000256" key="10">
    <source>
        <dbReference type="SAM" id="Phobius"/>
    </source>
</evidence>
<feature type="transmembrane region" description="Helical" evidence="10">
    <location>
        <begin position="6"/>
        <end position="26"/>
    </location>
</feature>
<reference evidence="11 12" key="1">
    <citation type="journal article" date="2014" name="Nat. Commun.">
        <title>Physiological and genomic features of highly alkaliphilic hydrogen-utilizing Betaproteobacteria from a continental serpentinizing site.</title>
        <authorList>
            <person name="Suzuki S."/>
            <person name="Kuenen J.G."/>
            <person name="Schipper K."/>
            <person name="van der Velde S."/>
            <person name="Ishii S."/>
            <person name="Wu A."/>
            <person name="Sorokin D.Y."/>
            <person name="Tenney A."/>
            <person name="Meng X.Y."/>
            <person name="Morrill P.L."/>
            <person name="Kamagata Y."/>
            <person name="Muyzer G."/>
            <person name="Nealson K.H."/>
        </authorList>
    </citation>
    <scope>NUCLEOTIDE SEQUENCE [LARGE SCALE GENOMIC DNA]</scope>
    <source>
        <strain evidence="11 12">A1</strain>
    </source>
</reference>
<keyword evidence="8 10" id="KW-0472">Membrane</keyword>
<dbReference type="PROSITE" id="PS50283">
    <property type="entry name" value="NA_SOLUT_SYMP_3"/>
    <property type="match status" value="1"/>
</dbReference>
<evidence type="ECO:0000256" key="2">
    <source>
        <dbReference type="ARBA" id="ARBA00006434"/>
    </source>
</evidence>
<keyword evidence="12" id="KW-1185">Reference proteome</keyword>
<feature type="transmembrane region" description="Helical" evidence="10">
    <location>
        <begin position="77"/>
        <end position="98"/>
    </location>
</feature>
<dbReference type="STRING" id="1458425.SRAA_0438"/>
<dbReference type="GO" id="GO:0015293">
    <property type="term" value="F:symporter activity"/>
    <property type="evidence" value="ECO:0007669"/>
    <property type="project" value="UniProtKB-KW"/>
</dbReference>
<dbReference type="CDD" id="cd11480">
    <property type="entry name" value="SLC5sbd_u4"/>
    <property type="match status" value="1"/>
</dbReference>
<dbReference type="InterPro" id="IPR050277">
    <property type="entry name" value="Sodium:Solute_Symporter"/>
</dbReference>
<evidence type="ECO:0000256" key="6">
    <source>
        <dbReference type="ARBA" id="ARBA00022847"/>
    </source>
</evidence>
<feature type="transmembrane region" description="Helical" evidence="10">
    <location>
        <begin position="469"/>
        <end position="492"/>
    </location>
</feature>
<dbReference type="AlphaFoldDB" id="A0A060NGZ2"/>
<dbReference type="InterPro" id="IPR001734">
    <property type="entry name" value="Na/solute_symporter"/>
</dbReference>
<evidence type="ECO:0000256" key="9">
    <source>
        <dbReference type="RuleBase" id="RU362091"/>
    </source>
</evidence>
<feature type="transmembrane region" description="Helical" evidence="10">
    <location>
        <begin position="309"/>
        <end position="333"/>
    </location>
</feature>
<dbReference type="NCBIfam" id="TIGR00813">
    <property type="entry name" value="sss"/>
    <property type="match status" value="1"/>
</dbReference>
<feature type="transmembrane region" description="Helical" evidence="10">
    <location>
        <begin position="504"/>
        <end position="523"/>
    </location>
</feature>
<gene>
    <name evidence="11" type="ORF">SRAA_0438</name>
</gene>
<keyword evidence="5 10" id="KW-0812">Transmembrane</keyword>
<accession>A0A060NGZ2</accession>
<evidence type="ECO:0000256" key="1">
    <source>
        <dbReference type="ARBA" id="ARBA00004651"/>
    </source>
</evidence>
<dbReference type="PANTHER" id="PTHR48086">
    <property type="entry name" value="SODIUM/PROLINE SYMPORTER-RELATED"/>
    <property type="match status" value="1"/>
</dbReference>
<comment type="subcellular location">
    <subcellularLocation>
        <location evidence="1">Cell membrane</location>
        <topology evidence="1">Multi-pass membrane protein</topology>
    </subcellularLocation>
</comment>
<dbReference type="InterPro" id="IPR038377">
    <property type="entry name" value="Na/Glc_symporter_sf"/>
</dbReference>
<evidence type="ECO:0000256" key="5">
    <source>
        <dbReference type="ARBA" id="ARBA00022692"/>
    </source>
</evidence>
<dbReference type="GO" id="GO:0015123">
    <property type="term" value="F:acetate transmembrane transporter activity"/>
    <property type="evidence" value="ECO:0007669"/>
    <property type="project" value="TreeGrafter"/>
</dbReference>
<feature type="transmembrane region" description="Helical" evidence="10">
    <location>
        <begin position="119"/>
        <end position="140"/>
    </location>
</feature>
<dbReference type="GO" id="GO:0005886">
    <property type="term" value="C:plasma membrane"/>
    <property type="evidence" value="ECO:0007669"/>
    <property type="project" value="UniProtKB-SubCell"/>
</dbReference>
<dbReference type="GO" id="GO:0006847">
    <property type="term" value="P:plasma membrane acetate transport"/>
    <property type="evidence" value="ECO:0007669"/>
    <property type="project" value="TreeGrafter"/>
</dbReference>
<evidence type="ECO:0000256" key="8">
    <source>
        <dbReference type="ARBA" id="ARBA00023136"/>
    </source>
</evidence>
<dbReference type="Proteomes" id="UP000067461">
    <property type="component" value="Chromosome"/>
</dbReference>
<feature type="transmembrane region" description="Helical" evidence="10">
    <location>
        <begin position="364"/>
        <end position="386"/>
    </location>
</feature>
<comment type="similarity">
    <text evidence="2 9">Belongs to the sodium:solute symporter (SSF) (TC 2.A.21) family.</text>
</comment>
<keyword evidence="3" id="KW-0813">Transport</keyword>
<feature type="transmembrane region" description="Helical" evidence="10">
    <location>
        <begin position="186"/>
        <end position="206"/>
    </location>
</feature>
<evidence type="ECO:0000313" key="12">
    <source>
        <dbReference type="Proteomes" id="UP000067461"/>
    </source>
</evidence>
<protein>
    <submittedName>
        <fullName evidence="11">Predicted symporter</fullName>
    </submittedName>
</protein>
<feature type="transmembrane region" description="Helical" evidence="10">
    <location>
        <begin position="47"/>
        <end position="71"/>
    </location>
</feature>
<sequence length="539" mass="56803">MNFENPIAFAILVASLILVVYISWWGKKQTTTTTDFYVAGGKISARLNGWAMFGDYCSAASFLGVAGAIALVGIDSWWIAIGFFGAWIFVLVALAGPLKSSGKFTVGDVLVGRFGGRSLKFLAMFTTVVIGTLYLVPQIVGAGHLFQLLLGWDYMVTVFVSAFIMGLMVILGGMMGTTYNQAIQGVILLVAMLLLFVLATLVYFGGNPFAIITQAMGTVPPTEAVKVMAQVTVPAATEAAYGPFVLAEAIRAGFADLPNALTPGVATPDVWNQVSLVLGLLLGVAGLPHILIRFYTVKDAKDAKKGAQITIIGLAVFYIAVLFVGFATMMILYPELIKMLEAGQRGQATNLAIPMLGQALGGEVVLGLIAAGAMAAMLSTAVGLLISMTTSLSHDVYAGVLRPNSTDRERVAFAKMGAVVLTVIALLASIWLKDQNVAILVAMCFGIAASTFAPVLILSVWWTGLTKEGVIAGLVVGLIVSLTFTFARFAAVPEIAGIRVLGNPALYGVPAALLSIIVVSLLTKNTGNAREFMAMAHRE</sequence>
<keyword evidence="4" id="KW-1003">Cell membrane</keyword>
<dbReference type="RefSeq" id="WP_045530699.1">
    <property type="nucleotide sequence ID" value="NZ_AP014568.1"/>
</dbReference>
<evidence type="ECO:0000313" key="11">
    <source>
        <dbReference type="EMBL" id="BAO80292.1"/>
    </source>
</evidence>